<evidence type="ECO:0000313" key="2">
    <source>
        <dbReference type="Proteomes" id="UP001437256"/>
    </source>
</evidence>
<accession>A0ABR2Z7C1</accession>
<dbReference type="Proteomes" id="UP001437256">
    <property type="component" value="Unassembled WGS sequence"/>
</dbReference>
<reference evidence="1 2" key="1">
    <citation type="submission" date="2024-05" db="EMBL/GenBank/DDBJ databases">
        <title>A draft genome resource for the thread blight pathogen Marasmius tenuissimus strain MS-2.</title>
        <authorList>
            <person name="Yulfo-Soto G.E."/>
            <person name="Baruah I.K."/>
            <person name="Amoako-Attah I."/>
            <person name="Bukari Y."/>
            <person name="Meinhardt L.W."/>
            <person name="Bailey B.A."/>
            <person name="Cohen S.P."/>
        </authorList>
    </citation>
    <scope>NUCLEOTIDE SEQUENCE [LARGE SCALE GENOMIC DNA]</scope>
    <source>
        <strain evidence="1 2">MS-2</strain>
    </source>
</reference>
<comment type="caution">
    <text evidence="1">The sequence shown here is derived from an EMBL/GenBank/DDBJ whole genome shotgun (WGS) entry which is preliminary data.</text>
</comment>
<proteinExistence type="predicted"/>
<evidence type="ECO:0008006" key="3">
    <source>
        <dbReference type="Google" id="ProtNLM"/>
    </source>
</evidence>
<organism evidence="1 2">
    <name type="scientific">Marasmius tenuissimus</name>
    <dbReference type="NCBI Taxonomy" id="585030"/>
    <lineage>
        <taxon>Eukaryota</taxon>
        <taxon>Fungi</taxon>
        <taxon>Dikarya</taxon>
        <taxon>Basidiomycota</taxon>
        <taxon>Agaricomycotina</taxon>
        <taxon>Agaricomycetes</taxon>
        <taxon>Agaricomycetidae</taxon>
        <taxon>Agaricales</taxon>
        <taxon>Marasmiineae</taxon>
        <taxon>Marasmiaceae</taxon>
        <taxon>Marasmius</taxon>
    </lineage>
</organism>
<sequence length="254" mass="29303">MADAHVFTPFLPTVQRLEGENNWHRWKKDMEMVFSADGESWEIVTGQTVSTESDSRDEKRKLQQKDKVAFAIICSLLHTSVRTIIDDLTTKTGSAAYQALKAKYKAFHSIIHDPAHPIKIYLSTMKTARQRLQDIGVTIDNTYYKDLILANLDKSYGQIRMSLLSSDATIEPTIQAVISTLENAGPVIDFDPDAPVPAVIKEEHVEVALMDQEWCREEWEWWYGEEWEWRIEGPWEELGIYGERGLTPLWRTWS</sequence>
<name>A0ABR2Z7C1_9AGAR</name>
<keyword evidence="2" id="KW-1185">Reference proteome</keyword>
<protein>
    <recommendedName>
        <fullName evidence="3">DUF4219 domain-containing protein</fullName>
    </recommendedName>
</protein>
<gene>
    <name evidence="1" type="ORF">AAF712_016553</name>
</gene>
<dbReference type="Pfam" id="PF14223">
    <property type="entry name" value="Retrotran_gag_2"/>
    <property type="match status" value="1"/>
</dbReference>
<dbReference type="EMBL" id="JBBXMP010000894">
    <property type="protein sequence ID" value="KAL0056834.1"/>
    <property type="molecule type" value="Genomic_DNA"/>
</dbReference>
<evidence type="ECO:0000313" key="1">
    <source>
        <dbReference type="EMBL" id="KAL0056834.1"/>
    </source>
</evidence>